<reference evidence="3 4" key="1">
    <citation type="submission" date="2021-06" db="EMBL/GenBank/DDBJ databases">
        <authorList>
            <person name="Palmer J.M."/>
        </authorList>
    </citation>
    <scope>NUCLEOTIDE SEQUENCE [LARGE SCALE GENOMIC DNA]</scope>
    <source>
        <strain evidence="3 4">XR_2019</strain>
        <tissue evidence="3">Muscle</tissue>
    </source>
</reference>
<evidence type="ECO:0000313" key="4">
    <source>
        <dbReference type="Proteomes" id="UP001444071"/>
    </source>
</evidence>
<dbReference type="EMBL" id="JAHRIM010010156">
    <property type="protein sequence ID" value="MEQ2260096.1"/>
    <property type="molecule type" value="Genomic_DNA"/>
</dbReference>
<dbReference type="Proteomes" id="UP001444071">
    <property type="component" value="Unassembled WGS sequence"/>
</dbReference>
<comment type="caution">
    <text evidence="3">The sequence shown here is derived from an EMBL/GenBank/DDBJ whole genome shotgun (WGS) entry which is preliminary data.</text>
</comment>
<feature type="chain" id="PRO_5047418171" description="Secreted protein" evidence="2">
    <location>
        <begin position="22"/>
        <end position="103"/>
    </location>
</feature>
<keyword evidence="2" id="KW-0732">Signal</keyword>
<feature type="signal peptide" evidence="2">
    <location>
        <begin position="1"/>
        <end position="21"/>
    </location>
</feature>
<sequence>MFACSSPILFLSLSSSPSVNTYVCLKRNKTQHNSIHDQRQNKTPSSSCSLCFVFSSQFVISGEAPSCVSVNPQRTVLVMDGGQAKGKPPVHQRRSSCSQTFSC</sequence>
<name>A0ABV0VSB3_9TELE</name>
<feature type="region of interest" description="Disordered" evidence="1">
    <location>
        <begin position="82"/>
        <end position="103"/>
    </location>
</feature>
<organism evidence="3 4">
    <name type="scientific">Xenotaenia resolanae</name>
    <dbReference type="NCBI Taxonomy" id="208358"/>
    <lineage>
        <taxon>Eukaryota</taxon>
        <taxon>Metazoa</taxon>
        <taxon>Chordata</taxon>
        <taxon>Craniata</taxon>
        <taxon>Vertebrata</taxon>
        <taxon>Euteleostomi</taxon>
        <taxon>Actinopterygii</taxon>
        <taxon>Neopterygii</taxon>
        <taxon>Teleostei</taxon>
        <taxon>Neoteleostei</taxon>
        <taxon>Acanthomorphata</taxon>
        <taxon>Ovalentaria</taxon>
        <taxon>Atherinomorphae</taxon>
        <taxon>Cyprinodontiformes</taxon>
        <taxon>Goodeidae</taxon>
        <taxon>Xenotaenia</taxon>
    </lineage>
</organism>
<gene>
    <name evidence="3" type="ORF">XENORESO_002563</name>
</gene>
<keyword evidence="4" id="KW-1185">Reference proteome</keyword>
<accession>A0ABV0VSB3</accession>
<proteinExistence type="predicted"/>
<protein>
    <recommendedName>
        <fullName evidence="5">Secreted protein</fullName>
    </recommendedName>
</protein>
<evidence type="ECO:0008006" key="5">
    <source>
        <dbReference type="Google" id="ProtNLM"/>
    </source>
</evidence>
<evidence type="ECO:0000313" key="3">
    <source>
        <dbReference type="EMBL" id="MEQ2260096.1"/>
    </source>
</evidence>
<evidence type="ECO:0000256" key="1">
    <source>
        <dbReference type="SAM" id="MobiDB-lite"/>
    </source>
</evidence>
<evidence type="ECO:0000256" key="2">
    <source>
        <dbReference type="SAM" id="SignalP"/>
    </source>
</evidence>